<dbReference type="Pfam" id="PF00610">
    <property type="entry name" value="DEP"/>
    <property type="match status" value="1"/>
</dbReference>
<feature type="domain" description="DEP" evidence="2">
    <location>
        <begin position="241"/>
        <end position="314"/>
    </location>
</feature>
<feature type="region of interest" description="Disordered" evidence="1">
    <location>
        <begin position="1"/>
        <end position="35"/>
    </location>
</feature>
<dbReference type="PANTHER" id="PTHR46361">
    <property type="entry name" value="ELECTRON CARRIER/ PROTEIN DISULFIDE OXIDOREDUCTASE"/>
    <property type="match status" value="1"/>
</dbReference>
<dbReference type="GO" id="GO:0035556">
    <property type="term" value="P:intracellular signal transduction"/>
    <property type="evidence" value="ECO:0007669"/>
    <property type="project" value="InterPro"/>
</dbReference>
<organism evidence="3">
    <name type="scientific">Araucaria cunninghamii</name>
    <name type="common">Hoop pine</name>
    <name type="synonym">Moreton Bay pine</name>
    <dbReference type="NCBI Taxonomy" id="56994"/>
    <lineage>
        <taxon>Eukaryota</taxon>
        <taxon>Viridiplantae</taxon>
        <taxon>Streptophyta</taxon>
        <taxon>Embryophyta</taxon>
        <taxon>Tracheophyta</taxon>
        <taxon>Spermatophyta</taxon>
        <taxon>Pinopsida</taxon>
        <taxon>Pinidae</taxon>
        <taxon>Conifers II</taxon>
        <taxon>Araucariales</taxon>
        <taxon>Araucariaceae</taxon>
        <taxon>Araucaria</taxon>
    </lineage>
</organism>
<sequence length="590" mass="67275">MGSGEEVAPDQYASGPKEREENKTESATDVSEIAEKEKPKAIVLKFDENQPIEFTTIEEDRENSNSARLNLPAVKKFILDRGLSVSSALRRLSGLDEGEEEQKSGRPPLLKDAEAADMRGRITLFSRSGCRDCQAVRSFLRERGLRFVEINIDVFPARKAELEGKAGKAAGVPQIFFNEHLIGGIVALNSLRNSGEFDRRLKGVMESRCPDSAPAVPVYGLDDPGDSDDDADELWEMVSVLRQRLRIQDRFFKMRLMKNCFAGADAVEVLIEELDCGRKKAVEMGKRIARKHFFRHVLNENEFEDGNHLYRFLEHDPIISTKCFNFRGFTNDKEPKPAALVAEKLRKIMIAILETFVSEDGRHVDYQGICSSEEFRRYWYVVQDLQRVNVLALTKTERLSFFVNIYNSMVIHATIQKGYPDGMLERREFFNEFLYLIGGYPYSLSEIQNGILRANQRPPYSLGKPFKNGDKRLEMILPQPNILTLFALCNGSKSSPALRFYSAQSIDSELRSATKEFFRGDGISIDIQTRTVYVSKLLKWFSSDFGEEAEMLHWIMNYLDTKKVALLSHILGNKGPINVVYQNYDWSLNL</sequence>
<evidence type="ECO:0000259" key="2">
    <source>
        <dbReference type="PROSITE" id="PS50186"/>
    </source>
</evidence>
<dbReference type="Gene3D" id="3.40.30.10">
    <property type="entry name" value="Glutaredoxin"/>
    <property type="match status" value="1"/>
</dbReference>
<dbReference type="SUPFAM" id="SSF46785">
    <property type="entry name" value="Winged helix' DNA-binding domain"/>
    <property type="match status" value="1"/>
</dbReference>
<accession>A0A0D6R1D7</accession>
<reference evidence="3" key="1">
    <citation type="submission" date="2015-03" db="EMBL/GenBank/DDBJ databases">
        <title>A transcriptome of Araucaria cunninghamii, an australian fine timber species.</title>
        <authorList>
            <person name="Jing Yi C.J.Y."/>
            <person name="Yin San L.Y.S."/>
            <person name="Abdul Karim S.S."/>
            <person name="Wan Azmi N.N."/>
            <person name="Hercus R.R."/>
            <person name="Croft L.L."/>
        </authorList>
    </citation>
    <scope>NUCLEOTIDE SEQUENCE</scope>
    <source>
        <strain evidence="3">MI0301</strain>
        <tissue evidence="3">Leaf</tissue>
    </source>
</reference>
<evidence type="ECO:0000313" key="3">
    <source>
        <dbReference type="EMBL" id="JAG96634.1"/>
    </source>
</evidence>
<proteinExistence type="predicted"/>
<dbReference type="InterPro" id="IPR006869">
    <property type="entry name" value="DUF547"/>
</dbReference>
<dbReference type="AlphaFoldDB" id="A0A0D6R1D7"/>
<dbReference type="InterPro" id="IPR002109">
    <property type="entry name" value="Glutaredoxin"/>
</dbReference>
<dbReference type="PROSITE" id="PS51354">
    <property type="entry name" value="GLUTAREDOXIN_2"/>
    <property type="match status" value="1"/>
</dbReference>
<dbReference type="InterPro" id="IPR036390">
    <property type="entry name" value="WH_DNA-bd_sf"/>
</dbReference>
<dbReference type="PANTHER" id="PTHR46361:SF1">
    <property type="entry name" value="F26K24.21 PROTEIN"/>
    <property type="match status" value="1"/>
</dbReference>
<dbReference type="PROSITE" id="PS50186">
    <property type="entry name" value="DEP"/>
    <property type="match status" value="1"/>
</dbReference>
<dbReference type="CDD" id="cd04371">
    <property type="entry name" value="DEP"/>
    <property type="match status" value="1"/>
</dbReference>
<protein>
    <recommendedName>
        <fullName evidence="2">DEP domain-containing protein</fullName>
    </recommendedName>
</protein>
<dbReference type="Pfam" id="PF04784">
    <property type="entry name" value="DUF547"/>
    <property type="match status" value="1"/>
</dbReference>
<dbReference type="InterPro" id="IPR000591">
    <property type="entry name" value="DEP_dom"/>
</dbReference>
<evidence type="ECO:0000256" key="1">
    <source>
        <dbReference type="SAM" id="MobiDB-lite"/>
    </source>
</evidence>
<dbReference type="InterPro" id="IPR036249">
    <property type="entry name" value="Thioredoxin-like_sf"/>
</dbReference>
<dbReference type="SUPFAM" id="SSF52833">
    <property type="entry name" value="Thioredoxin-like"/>
    <property type="match status" value="1"/>
</dbReference>
<dbReference type="Gene3D" id="1.10.10.10">
    <property type="entry name" value="Winged helix-like DNA-binding domain superfamily/Winged helix DNA-binding domain"/>
    <property type="match status" value="1"/>
</dbReference>
<name>A0A0D6R1D7_ARACU</name>
<dbReference type="InterPro" id="IPR036388">
    <property type="entry name" value="WH-like_DNA-bd_sf"/>
</dbReference>
<dbReference type="SMART" id="SM00049">
    <property type="entry name" value="DEP"/>
    <property type="match status" value="1"/>
</dbReference>
<feature type="compositionally biased region" description="Basic and acidic residues" evidence="1">
    <location>
        <begin position="16"/>
        <end position="26"/>
    </location>
</feature>
<dbReference type="EMBL" id="GCKF01036786">
    <property type="protein sequence ID" value="JAG96634.1"/>
    <property type="molecule type" value="Transcribed_RNA"/>
</dbReference>
<dbReference type="Pfam" id="PF00462">
    <property type="entry name" value="Glutaredoxin"/>
    <property type="match status" value="1"/>
</dbReference>